<dbReference type="InterPro" id="IPR015890">
    <property type="entry name" value="Chorismate_C"/>
</dbReference>
<dbReference type="SUPFAM" id="SSF56322">
    <property type="entry name" value="ADC synthase"/>
    <property type="match status" value="1"/>
</dbReference>
<dbReference type="PRINTS" id="PR00095">
    <property type="entry name" value="ANTSNTHASEI"/>
</dbReference>
<dbReference type="STRING" id="1798709.A2538_02050"/>
<dbReference type="AlphaFoldDB" id="A0A1F6PD26"/>
<accession>A0A1F6PD26</accession>
<evidence type="ECO:0000313" key="3">
    <source>
        <dbReference type="EMBL" id="OGH94061.1"/>
    </source>
</evidence>
<dbReference type="PANTHER" id="PTHR11236:SF9">
    <property type="entry name" value="ANTHRANILATE SYNTHASE COMPONENT 1"/>
    <property type="match status" value="1"/>
</dbReference>
<comment type="caution">
    <text evidence="3">The sequence shown here is derived from an EMBL/GenBank/DDBJ whole genome shotgun (WGS) entry which is preliminary data.</text>
</comment>
<dbReference type="InterPro" id="IPR019999">
    <property type="entry name" value="Anth_synth_I-like"/>
</dbReference>
<dbReference type="GO" id="GO:0000162">
    <property type="term" value="P:L-tryptophan biosynthetic process"/>
    <property type="evidence" value="ECO:0007669"/>
    <property type="project" value="TreeGrafter"/>
</dbReference>
<dbReference type="Gene3D" id="3.60.120.10">
    <property type="entry name" value="Anthranilate synthase"/>
    <property type="match status" value="1"/>
</dbReference>
<evidence type="ECO:0000313" key="4">
    <source>
        <dbReference type="Proteomes" id="UP000178254"/>
    </source>
</evidence>
<reference evidence="3 4" key="1">
    <citation type="journal article" date="2016" name="Nat. Commun.">
        <title>Thousands of microbial genomes shed light on interconnected biogeochemical processes in an aquifer system.</title>
        <authorList>
            <person name="Anantharaman K."/>
            <person name="Brown C.T."/>
            <person name="Hug L.A."/>
            <person name="Sharon I."/>
            <person name="Castelle C.J."/>
            <person name="Probst A.J."/>
            <person name="Thomas B.C."/>
            <person name="Singh A."/>
            <person name="Wilkins M.J."/>
            <person name="Karaoz U."/>
            <person name="Brodie E.L."/>
            <person name="Williams K.H."/>
            <person name="Hubbard S.S."/>
            <person name="Banfield J.F."/>
        </authorList>
    </citation>
    <scope>NUCLEOTIDE SEQUENCE [LARGE SCALE GENOMIC DNA]</scope>
</reference>
<evidence type="ECO:0000259" key="2">
    <source>
        <dbReference type="Pfam" id="PF04715"/>
    </source>
</evidence>
<gene>
    <name evidence="3" type="ORF">A2538_02050</name>
</gene>
<feature type="domain" description="Anthranilate synthase component I N-terminal" evidence="2">
    <location>
        <begin position="25"/>
        <end position="148"/>
    </location>
</feature>
<feature type="domain" description="Chorismate-utilising enzyme C-terminal" evidence="1">
    <location>
        <begin position="188"/>
        <end position="439"/>
    </location>
</feature>
<sequence length="452" mass="50922">MNLPKFNINKKAKYLTLAIGASVFDLFKKISQKYQVCYFAESLGESRPLSRYSFIGFDPEHFLRARGKDLFIDDVKYAVPNPYYALRSLIPQDCIGRRYAGGLFGYLSYEAVNYLEPILKIKTHPLFPEFQFGLYTDGLIYDNLTAELIYFYYNTNRSEIIRAILDSPSEEVALPQVRFRGDNVSEPEHKILVENVKKEIIAGNIFQCEVGIKSEYKITGDPIAIYESLRVINPSPYMFYLRHQDIMILGASPELLVKVEQGDVETRPLAGTIARGATPAENAINSRKLLHDPKEIAEHTMLVDMHRNDIGRVADFGSVKVTNLMDVKKFSHVQHIESAIRGNLRPSCDMFDALAALLPGGVLSGSPKIESMKIIDRQEKEARGPYGGAVGAFNFNGDCTFTIPIRSLYIKGDYAFSQTSSGIVYDSVPEKEYLEVQNKARAMRTALTPFLI</sequence>
<dbReference type="Pfam" id="PF00425">
    <property type="entry name" value="Chorismate_bind"/>
    <property type="match status" value="1"/>
</dbReference>
<dbReference type="InterPro" id="IPR006805">
    <property type="entry name" value="Anth_synth_I_N"/>
</dbReference>
<dbReference type="PANTHER" id="PTHR11236">
    <property type="entry name" value="AMINOBENZOATE/ANTHRANILATE SYNTHASE"/>
    <property type="match status" value="1"/>
</dbReference>
<dbReference type="InterPro" id="IPR005801">
    <property type="entry name" value="ADC_synthase"/>
</dbReference>
<proteinExistence type="predicted"/>
<dbReference type="EMBL" id="MFRE01000012">
    <property type="protein sequence ID" value="OGH94061.1"/>
    <property type="molecule type" value="Genomic_DNA"/>
</dbReference>
<protein>
    <submittedName>
        <fullName evidence="3">Anthranilate synthase component I</fullName>
    </submittedName>
</protein>
<dbReference type="Pfam" id="PF04715">
    <property type="entry name" value="Anth_synt_I_N"/>
    <property type="match status" value="1"/>
</dbReference>
<evidence type="ECO:0000259" key="1">
    <source>
        <dbReference type="Pfam" id="PF00425"/>
    </source>
</evidence>
<name>A0A1F6PD26_9BACT</name>
<dbReference type="Proteomes" id="UP000178254">
    <property type="component" value="Unassembled WGS sequence"/>
</dbReference>
<organism evidence="3 4">
    <name type="scientific">Candidatus Magasanikbacteria bacterium RIFOXYD2_FULL_41_14</name>
    <dbReference type="NCBI Taxonomy" id="1798709"/>
    <lineage>
        <taxon>Bacteria</taxon>
        <taxon>Candidatus Magasanikiibacteriota</taxon>
    </lineage>
</organism>